<dbReference type="Gene3D" id="3.40.50.2000">
    <property type="entry name" value="Glycogen Phosphorylase B"/>
    <property type="match status" value="1"/>
</dbReference>
<proteinExistence type="predicted"/>
<dbReference type="SUPFAM" id="SSF53756">
    <property type="entry name" value="UDP-Glycosyltransferase/glycogen phosphorylase"/>
    <property type="match status" value="1"/>
</dbReference>
<sequence>MAQNTENKSLKRRAIEAHRAGDLQRAQKFYAAHLATHHTDAGALSNLGVLNRSLGRHHVALELQRKAYHIDPDDKGVRTNLANILSDLGDYDGSISLRTALLAKDPDHLNQLAMIGRCHRGKGAYDAAIAHLKDALKKYPDDPELNMQLAFACLGAGDHVSGFEAYRARWTAGELTPRNLEIPEWSGQPLDGKTVVVLPEQGFGDAVFYMRFLLILKDLGATVRVCAEAPVLPLFAELEDADEVVLFVPENIVGDYWVNLIDLALYHFRSSDDWPDPTRLTVPDTSRQRARERVAPFDEMFRIGVVWSGSETYKGNAFRSFQPMEFTTLAALPNVQLFSLYKGKGMRAFEDAGLSGLIVDAASDDRHFGDCAATMMQMDLVITSDTATAHIAGSLGVPTWVLLHWDPFWVWRHSCDATDWYPSVRLFRQDQPQDWAGVFAKVRTALTTELAARHG</sequence>
<dbReference type="OrthoDB" id="6193797at2"/>
<feature type="repeat" description="TPR" evidence="1">
    <location>
        <begin position="41"/>
        <end position="74"/>
    </location>
</feature>
<dbReference type="Gene3D" id="1.25.40.10">
    <property type="entry name" value="Tetratricopeptide repeat domain"/>
    <property type="match status" value="1"/>
</dbReference>
<dbReference type="AlphaFoldDB" id="A0A1M5Q5X3"/>
<dbReference type="STRING" id="1508389.SAMN05444003_2050"/>
<reference evidence="2 3" key="1">
    <citation type="submission" date="2016-11" db="EMBL/GenBank/DDBJ databases">
        <authorList>
            <person name="Jaros S."/>
            <person name="Januszkiewicz K."/>
            <person name="Wedrychowicz H."/>
        </authorList>
    </citation>
    <scope>NUCLEOTIDE SEQUENCE [LARGE SCALE GENOMIC DNA]</scope>
    <source>
        <strain evidence="2 3">DSM 28715</strain>
    </source>
</reference>
<protein>
    <submittedName>
        <fullName evidence="2">Tetratricopeptide repeat-containing protein</fullName>
    </submittedName>
</protein>
<keyword evidence="3" id="KW-1185">Reference proteome</keyword>
<keyword evidence="1" id="KW-0802">TPR repeat</keyword>
<dbReference type="PROSITE" id="PS50005">
    <property type="entry name" value="TPR"/>
    <property type="match status" value="1"/>
</dbReference>
<dbReference type="SMART" id="SM00028">
    <property type="entry name" value="TPR"/>
    <property type="match status" value="4"/>
</dbReference>
<dbReference type="InterPro" id="IPR019734">
    <property type="entry name" value="TPR_rpt"/>
</dbReference>
<evidence type="ECO:0000256" key="1">
    <source>
        <dbReference type="PROSITE-ProRule" id="PRU00339"/>
    </source>
</evidence>
<dbReference type="Pfam" id="PF13432">
    <property type="entry name" value="TPR_16"/>
    <property type="match status" value="2"/>
</dbReference>
<evidence type="ECO:0000313" key="2">
    <source>
        <dbReference type="EMBL" id="SHH09149.1"/>
    </source>
</evidence>
<organism evidence="2 3">
    <name type="scientific">Cognatiyoonia sediminum</name>
    <dbReference type="NCBI Taxonomy" id="1508389"/>
    <lineage>
        <taxon>Bacteria</taxon>
        <taxon>Pseudomonadati</taxon>
        <taxon>Pseudomonadota</taxon>
        <taxon>Alphaproteobacteria</taxon>
        <taxon>Rhodobacterales</taxon>
        <taxon>Paracoccaceae</taxon>
        <taxon>Cognatiyoonia</taxon>
    </lineage>
</organism>
<dbReference type="RefSeq" id="WP_072900808.1">
    <property type="nucleotide sequence ID" value="NZ_FQXB01000002.1"/>
</dbReference>
<dbReference type="Proteomes" id="UP000184074">
    <property type="component" value="Unassembled WGS sequence"/>
</dbReference>
<name>A0A1M5Q5X3_9RHOB</name>
<dbReference type="EMBL" id="FQXB01000002">
    <property type="protein sequence ID" value="SHH09149.1"/>
    <property type="molecule type" value="Genomic_DNA"/>
</dbReference>
<dbReference type="InterPro" id="IPR011990">
    <property type="entry name" value="TPR-like_helical_dom_sf"/>
</dbReference>
<evidence type="ECO:0000313" key="3">
    <source>
        <dbReference type="Proteomes" id="UP000184074"/>
    </source>
</evidence>
<dbReference type="SUPFAM" id="SSF48452">
    <property type="entry name" value="TPR-like"/>
    <property type="match status" value="1"/>
</dbReference>
<gene>
    <name evidence="2" type="ORF">SAMN05444003_2050</name>
</gene>
<accession>A0A1M5Q5X3</accession>